<proteinExistence type="predicted"/>
<reference evidence="7 8" key="1">
    <citation type="submission" date="2013-03" db="EMBL/GenBank/DDBJ databases">
        <title>The Genome Sequence of Exophiala aquamarina CBS 119918.</title>
        <authorList>
            <consortium name="The Broad Institute Genomics Platform"/>
            <person name="Cuomo C."/>
            <person name="de Hoog S."/>
            <person name="Gorbushina A."/>
            <person name="Walker B."/>
            <person name="Young S.K."/>
            <person name="Zeng Q."/>
            <person name="Gargeya S."/>
            <person name="Fitzgerald M."/>
            <person name="Haas B."/>
            <person name="Abouelleil A."/>
            <person name="Allen A.W."/>
            <person name="Alvarado L."/>
            <person name="Arachchi H.M."/>
            <person name="Berlin A.M."/>
            <person name="Chapman S.B."/>
            <person name="Gainer-Dewar J."/>
            <person name="Goldberg J."/>
            <person name="Griggs A."/>
            <person name="Gujja S."/>
            <person name="Hansen M."/>
            <person name="Howarth C."/>
            <person name="Imamovic A."/>
            <person name="Ireland A."/>
            <person name="Larimer J."/>
            <person name="McCowan C."/>
            <person name="Murphy C."/>
            <person name="Pearson M."/>
            <person name="Poon T.W."/>
            <person name="Priest M."/>
            <person name="Roberts A."/>
            <person name="Saif S."/>
            <person name="Shea T."/>
            <person name="Sisk P."/>
            <person name="Sykes S."/>
            <person name="Wortman J."/>
            <person name="Nusbaum C."/>
            <person name="Birren B."/>
        </authorList>
    </citation>
    <scope>NUCLEOTIDE SEQUENCE [LARGE SCALE GENOMIC DNA]</scope>
    <source>
        <strain evidence="7 8">CBS 119918</strain>
    </source>
</reference>
<feature type="transmembrane region" description="Helical" evidence="5">
    <location>
        <begin position="477"/>
        <end position="502"/>
    </location>
</feature>
<feature type="transmembrane region" description="Helical" evidence="5">
    <location>
        <begin position="178"/>
        <end position="198"/>
    </location>
</feature>
<organism evidence="7 8">
    <name type="scientific">Exophiala aquamarina CBS 119918</name>
    <dbReference type="NCBI Taxonomy" id="1182545"/>
    <lineage>
        <taxon>Eukaryota</taxon>
        <taxon>Fungi</taxon>
        <taxon>Dikarya</taxon>
        <taxon>Ascomycota</taxon>
        <taxon>Pezizomycotina</taxon>
        <taxon>Eurotiomycetes</taxon>
        <taxon>Chaetothyriomycetidae</taxon>
        <taxon>Chaetothyriales</taxon>
        <taxon>Herpotrichiellaceae</taxon>
        <taxon>Exophiala</taxon>
    </lineage>
</organism>
<dbReference type="AlphaFoldDB" id="A0A072P150"/>
<dbReference type="Proteomes" id="UP000027920">
    <property type="component" value="Unassembled WGS sequence"/>
</dbReference>
<feature type="domain" description="Major facilitator superfamily (MFS) profile" evidence="6">
    <location>
        <begin position="85"/>
        <end position="605"/>
    </location>
</feature>
<dbReference type="GO" id="GO:0005886">
    <property type="term" value="C:plasma membrane"/>
    <property type="evidence" value="ECO:0007669"/>
    <property type="project" value="TreeGrafter"/>
</dbReference>
<dbReference type="PROSITE" id="PS50850">
    <property type="entry name" value="MFS"/>
    <property type="match status" value="1"/>
</dbReference>
<feature type="transmembrane region" description="Helical" evidence="5">
    <location>
        <begin position="393"/>
        <end position="413"/>
    </location>
</feature>
<gene>
    <name evidence="7" type="ORF">A1O9_10546</name>
</gene>
<evidence type="ECO:0000256" key="5">
    <source>
        <dbReference type="SAM" id="Phobius"/>
    </source>
</evidence>
<evidence type="ECO:0000256" key="3">
    <source>
        <dbReference type="ARBA" id="ARBA00022989"/>
    </source>
</evidence>
<dbReference type="PANTHER" id="PTHR23502:SF184">
    <property type="entry name" value="MAJOR FACILITATOR SUPERFAMILY (MFS) PROFILE DOMAIN-CONTAINING PROTEIN"/>
    <property type="match status" value="1"/>
</dbReference>
<dbReference type="GO" id="GO:0022857">
    <property type="term" value="F:transmembrane transporter activity"/>
    <property type="evidence" value="ECO:0007669"/>
    <property type="project" value="InterPro"/>
</dbReference>
<feature type="transmembrane region" description="Helical" evidence="5">
    <location>
        <begin position="120"/>
        <end position="139"/>
    </location>
</feature>
<dbReference type="SUPFAM" id="SSF103473">
    <property type="entry name" value="MFS general substrate transporter"/>
    <property type="match status" value="1"/>
</dbReference>
<dbReference type="InterPro" id="IPR011701">
    <property type="entry name" value="MFS"/>
</dbReference>
<feature type="transmembrane region" description="Helical" evidence="5">
    <location>
        <begin position="419"/>
        <end position="447"/>
    </location>
</feature>
<dbReference type="PANTHER" id="PTHR23502">
    <property type="entry name" value="MAJOR FACILITATOR SUPERFAMILY"/>
    <property type="match status" value="1"/>
</dbReference>
<feature type="transmembrane region" description="Helical" evidence="5">
    <location>
        <begin position="83"/>
        <end position="105"/>
    </location>
</feature>
<feature type="transmembrane region" description="Helical" evidence="5">
    <location>
        <begin position="239"/>
        <end position="259"/>
    </location>
</feature>
<dbReference type="GeneID" id="25285450"/>
<dbReference type="VEuPathDB" id="FungiDB:A1O9_10546"/>
<evidence type="ECO:0000313" key="7">
    <source>
        <dbReference type="EMBL" id="KEF53571.1"/>
    </source>
</evidence>
<evidence type="ECO:0000256" key="2">
    <source>
        <dbReference type="ARBA" id="ARBA00022692"/>
    </source>
</evidence>
<sequence>MEKDSRLAVADVDVRFDTRMPSQTRDWSQYSYRWRPWRQRITGFTEIVEANYQGGGNPRDPFIVKWLDTDPEDPQTYSTWFKVTNLIICGLMCFCITLASSAYTAVAEQVMDEFDCSQEVFLVGLSLMLVGFALGPLVFAPLSEAFGRRNVVLATLAIHTLWAGLCCMARNIQTLLVFRLFCGIFGSPALVIPAGQLADIFGPKERGLAMAVFAAAPWLGPTVGPSIGGYLGLAAGWRWVMGFLAIFAGVLCILGAVFVPETYAPILLRKRAQLLSKVTGKTYITALDEDHPYTFKDMLKRSLIRPWALLFREPIVLLLSTYMAVVYAFLNLNFAAFPIVYQEGYGWNAGQGGLAFYGILVGILIGIGLMYFDNRRYICAYNATGGFVPPETRLPTAIVGGVIAIIGLAWFAATADPTFHFLIPISSGVPFGVGFILIFQACFNYLYVLQDPPSFSSNLDRSHASNAQILRDSVDSYVIYTASVTAANIVLRATLAAAFPLFTPKMYDNLGVHWASAVPAFIALACFPFPIFFWKYGERIRRRCRYSAEAAKYLDALKSDREKRVAVVGEKSLNGEVLAMRVMEPILEERRRSQEPNEEDGVHPE</sequence>
<dbReference type="Gene3D" id="1.20.1250.20">
    <property type="entry name" value="MFS general substrate transporter like domains"/>
    <property type="match status" value="1"/>
</dbReference>
<keyword evidence="2 5" id="KW-0812">Transmembrane</keyword>
<dbReference type="InterPro" id="IPR036259">
    <property type="entry name" value="MFS_trans_sf"/>
</dbReference>
<evidence type="ECO:0000256" key="1">
    <source>
        <dbReference type="ARBA" id="ARBA00004141"/>
    </source>
</evidence>
<evidence type="ECO:0000259" key="6">
    <source>
        <dbReference type="PROSITE" id="PS50850"/>
    </source>
</evidence>
<dbReference type="CDD" id="cd17323">
    <property type="entry name" value="MFS_Tpo1_MDR_like"/>
    <property type="match status" value="1"/>
</dbReference>
<feature type="transmembrane region" description="Helical" evidence="5">
    <location>
        <begin position="210"/>
        <end position="233"/>
    </location>
</feature>
<evidence type="ECO:0000313" key="8">
    <source>
        <dbReference type="Proteomes" id="UP000027920"/>
    </source>
</evidence>
<feature type="transmembrane region" description="Helical" evidence="5">
    <location>
        <begin position="353"/>
        <end position="372"/>
    </location>
</feature>
<feature type="transmembrane region" description="Helical" evidence="5">
    <location>
        <begin position="514"/>
        <end position="534"/>
    </location>
</feature>
<dbReference type="OrthoDB" id="446368at2759"/>
<keyword evidence="8" id="KW-1185">Reference proteome</keyword>
<feature type="transmembrane region" description="Helical" evidence="5">
    <location>
        <begin position="315"/>
        <end position="341"/>
    </location>
</feature>
<protein>
    <recommendedName>
        <fullName evidence="6">Major facilitator superfamily (MFS) profile domain-containing protein</fullName>
    </recommendedName>
</protein>
<dbReference type="FunFam" id="1.20.1250.20:FF:000011">
    <property type="entry name" value="MFS multidrug transporter, putative"/>
    <property type="match status" value="1"/>
</dbReference>
<feature type="transmembrane region" description="Helical" evidence="5">
    <location>
        <begin position="151"/>
        <end position="172"/>
    </location>
</feature>
<dbReference type="EMBL" id="AMGV01000013">
    <property type="protein sequence ID" value="KEF53571.1"/>
    <property type="molecule type" value="Genomic_DNA"/>
</dbReference>
<name>A0A072P150_9EURO</name>
<comment type="caution">
    <text evidence="7">The sequence shown here is derived from an EMBL/GenBank/DDBJ whole genome shotgun (WGS) entry which is preliminary data.</text>
</comment>
<accession>A0A072P150</accession>
<comment type="subcellular location">
    <subcellularLocation>
        <location evidence="1">Membrane</location>
        <topology evidence="1">Multi-pass membrane protein</topology>
    </subcellularLocation>
</comment>
<keyword evidence="4 5" id="KW-0472">Membrane</keyword>
<dbReference type="RefSeq" id="XP_013256161.1">
    <property type="nucleotide sequence ID" value="XM_013400707.1"/>
</dbReference>
<dbReference type="InterPro" id="IPR020846">
    <property type="entry name" value="MFS_dom"/>
</dbReference>
<evidence type="ECO:0000256" key="4">
    <source>
        <dbReference type="ARBA" id="ARBA00023136"/>
    </source>
</evidence>
<keyword evidence="3 5" id="KW-1133">Transmembrane helix</keyword>
<dbReference type="HOGENOM" id="CLU_008455_11_6_1"/>
<dbReference type="Pfam" id="PF07690">
    <property type="entry name" value="MFS_1"/>
    <property type="match status" value="1"/>
</dbReference>